<dbReference type="PROSITE" id="PS50835">
    <property type="entry name" value="IG_LIKE"/>
    <property type="match status" value="1"/>
</dbReference>
<dbReference type="InterPro" id="IPR013783">
    <property type="entry name" value="Ig-like_fold"/>
</dbReference>
<evidence type="ECO:0000256" key="3">
    <source>
        <dbReference type="ARBA" id="ARBA00022734"/>
    </source>
</evidence>
<evidence type="ECO:0000256" key="5">
    <source>
        <dbReference type="ARBA" id="ARBA00022989"/>
    </source>
</evidence>
<feature type="chain" id="PRO_5035301104" evidence="10">
    <location>
        <begin position="30"/>
        <end position="369"/>
    </location>
</feature>
<dbReference type="InterPro" id="IPR036179">
    <property type="entry name" value="Ig-like_dom_sf"/>
</dbReference>
<feature type="signal peptide" evidence="10">
    <location>
        <begin position="1"/>
        <end position="29"/>
    </location>
</feature>
<sequence length="369" mass="40717">MRHIQPQICQHGFVVLFFLLSLSGKGADCQIWEQWNSGYTIKIQQSVAVQLCAGVHIPCTFTVPASRPLSTRVTGIWRKTGTRDIVAASTEASMVSEGTKDRFTLTGKVQEGDCSFSISDAQPPDQGEYEFRIEDVFHKYSYSWNRLSLSVTVTGLPEPTISRGGEPMVGDPLTLICPEPQEHKGIITLGGRINIENIYNYEREDQADPPAMTITVSGHNGTYENKSVAVIEGDTKLLRCEVNSNPVAEISWSRGDEIFIRTSQKRLILALENVSVADGVTYTCLARNTHGSVSGTVSVTVVPLTHENKTNHLIILMIRGLSILALSGIIAVSAVLVMRCRKKRRPPQQNKGNRRSSPENDQVVYCNTE</sequence>
<dbReference type="GO" id="GO:0005886">
    <property type="term" value="C:plasma membrane"/>
    <property type="evidence" value="ECO:0000318"/>
    <property type="project" value="GO_Central"/>
</dbReference>
<dbReference type="SUPFAM" id="SSF48726">
    <property type="entry name" value="Immunoglobulin"/>
    <property type="match status" value="2"/>
</dbReference>
<reference evidence="13" key="1">
    <citation type="submission" date="2025-08" db="UniProtKB">
        <authorList>
            <consortium name="RefSeq"/>
        </authorList>
    </citation>
    <scope>IDENTIFICATION</scope>
    <source>
        <strain evidence="13">Nigerian</strain>
        <tissue evidence="13">Liver and blood</tissue>
    </source>
</reference>
<keyword evidence="10" id="KW-0732">Signal</keyword>
<proteinExistence type="inferred from homology"/>
<evidence type="ECO:0000256" key="2">
    <source>
        <dbReference type="ARBA" id="ARBA00022692"/>
    </source>
</evidence>
<evidence type="ECO:0000256" key="4">
    <source>
        <dbReference type="ARBA" id="ARBA00022889"/>
    </source>
</evidence>
<dbReference type="InterPro" id="IPR003599">
    <property type="entry name" value="Ig_sub"/>
</dbReference>
<dbReference type="Proteomes" id="UP000008143">
    <property type="component" value="Chromosome 7"/>
</dbReference>
<dbReference type="InterPro" id="IPR013106">
    <property type="entry name" value="Ig_V-set"/>
</dbReference>
<protein>
    <submittedName>
        <fullName evidence="13">Sialic acid-binding Ig-like lectin 12</fullName>
    </submittedName>
</protein>
<comment type="similarity">
    <text evidence="7">Belongs to the immunoglobulin superfamily. SIGLEC (sialic acid binding Ig-like lectin) family.</text>
</comment>
<evidence type="ECO:0000256" key="10">
    <source>
        <dbReference type="SAM" id="SignalP"/>
    </source>
</evidence>
<dbReference type="RefSeq" id="XP_031762489.1">
    <property type="nucleotide sequence ID" value="XM_031906629.1"/>
</dbReference>
<dbReference type="Gene3D" id="2.60.40.10">
    <property type="entry name" value="Immunoglobulins"/>
    <property type="match status" value="2"/>
</dbReference>
<feature type="transmembrane region" description="Helical" evidence="9">
    <location>
        <begin position="313"/>
        <end position="338"/>
    </location>
</feature>
<dbReference type="GO" id="GO:0007155">
    <property type="term" value="P:cell adhesion"/>
    <property type="evidence" value="ECO:0000318"/>
    <property type="project" value="GO_Central"/>
</dbReference>
<dbReference type="InterPro" id="IPR051036">
    <property type="entry name" value="SIGLEC"/>
</dbReference>
<dbReference type="GeneID" id="108648058"/>
<evidence type="ECO:0000256" key="6">
    <source>
        <dbReference type="ARBA" id="ARBA00023136"/>
    </source>
</evidence>
<keyword evidence="3" id="KW-0430">Lectin</keyword>
<evidence type="ECO:0000256" key="1">
    <source>
        <dbReference type="ARBA" id="ARBA00004479"/>
    </source>
</evidence>
<evidence type="ECO:0000313" key="12">
    <source>
        <dbReference type="Proteomes" id="UP000008143"/>
    </source>
</evidence>
<dbReference type="Xenbase" id="XB-GENE-29090943">
    <property type="gene designation" value="LOC108648058"/>
</dbReference>
<dbReference type="SMART" id="SM00408">
    <property type="entry name" value="IGc2"/>
    <property type="match status" value="1"/>
</dbReference>
<dbReference type="OrthoDB" id="10012075at2759"/>
<dbReference type="AGR" id="Xenbase:XB-GENE-29090943"/>
<gene>
    <name evidence="13 14" type="primary">LOC108648058</name>
</gene>
<keyword evidence="4" id="KW-0130">Cell adhesion</keyword>
<dbReference type="PANTHER" id="PTHR12035:SF140">
    <property type="entry name" value="SIALIC ACID-BINDING IG-LIKE LECTIN 16"/>
    <property type="match status" value="1"/>
</dbReference>
<comment type="subcellular location">
    <subcellularLocation>
        <location evidence="1">Membrane</location>
        <topology evidence="1">Single-pass type I membrane protein</topology>
    </subcellularLocation>
</comment>
<organism evidence="12 13">
    <name type="scientific">Xenopus tropicalis</name>
    <name type="common">Western clawed frog</name>
    <name type="synonym">Silurana tropicalis</name>
    <dbReference type="NCBI Taxonomy" id="8364"/>
    <lineage>
        <taxon>Eukaryota</taxon>
        <taxon>Metazoa</taxon>
        <taxon>Chordata</taxon>
        <taxon>Craniata</taxon>
        <taxon>Vertebrata</taxon>
        <taxon>Euteleostomi</taxon>
        <taxon>Amphibia</taxon>
        <taxon>Batrachia</taxon>
        <taxon>Anura</taxon>
        <taxon>Pipoidea</taxon>
        <taxon>Pipidae</taxon>
        <taxon>Xenopodinae</taxon>
        <taxon>Xenopus</taxon>
        <taxon>Silurana</taxon>
    </lineage>
</organism>
<dbReference type="InterPro" id="IPR003598">
    <property type="entry name" value="Ig_sub2"/>
</dbReference>
<dbReference type="GO" id="GO:0033691">
    <property type="term" value="F:sialic acid binding"/>
    <property type="evidence" value="ECO:0000318"/>
    <property type="project" value="GO_Central"/>
</dbReference>
<name>A0A8J1JX70_XENTR</name>
<feature type="domain" description="Ig-like" evidence="11">
    <location>
        <begin position="210"/>
        <end position="300"/>
    </location>
</feature>
<accession>A0A8J1JX70</accession>
<dbReference type="InterPro" id="IPR007110">
    <property type="entry name" value="Ig-like_dom"/>
</dbReference>
<dbReference type="PANTHER" id="PTHR12035">
    <property type="entry name" value="SIALIC ACID BINDING IMMUNOGLOBULIN-LIKE LECTIN"/>
    <property type="match status" value="1"/>
</dbReference>
<dbReference type="AlphaFoldDB" id="A0A8J1JX70"/>
<keyword evidence="12" id="KW-1185">Reference proteome</keyword>
<dbReference type="KEGG" id="xtr:108648058"/>
<keyword evidence="2 9" id="KW-0812">Transmembrane</keyword>
<evidence type="ECO:0000313" key="14">
    <source>
        <dbReference type="Xenbase" id="XB-GENE-29090943"/>
    </source>
</evidence>
<keyword evidence="5 9" id="KW-1133">Transmembrane helix</keyword>
<evidence type="ECO:0000256" key="7">
    <source>
        <dbReference type="ARBA" id="ARBA00038361"/>
    </source>
</evidence>
<dbReference type="Pfam" id="PF13895">
    <property type="entry name" value="Ig_2"/>
    <property type="match status" value="1"/>
</dbReference>
<keyword evidence="6 9" id="KW-0472">Membrane</keyword>
<feature type="region of interest" description="Disordered" evidence="8">
    <location>
        <begin position="343"/>
        <end position="369"/>
    </location>
</feature>
<evidence type="ECO:0000313" key="13">
    <source>
        <dbReference type="RefSeq" id="XP_031762489.1"/>
    </source>
</evidence>
<dbReference type="SMART" id="SM00409">
    <property type="entry name" value="IG"/>
    <property type="match status" value="2"/>
</dbReference>
<dbReference type="GO" id="GO:0030246">
    <property type="term" value="F:carbohydrate binding"/>
    <property type="evidence" value="ECO:0007669"/>
    <property type="project" value="UniProtKB-KW"/>
</dbReference>
<evidence type="ECO:0000256" key="8">
    <source>
        <dbReference type="SAM" id="MobiDB-lite"/>
    </source>
</evidence>
<dbReference type="Pfam" id="PF07686">
    <property type="entry name" value="V-set"/>
    <property type="match status" value="1"/>
</dbReference>
<evidence type="ECO:0000259" key="11">
    <source>
        <dbReference type="PROSITE" id="PS50835"/>
    </source>
</evidence>
<evidence type="ECO:0000256" key="9">
    <source>
        <dbReference type="SAM" id="Phobius"/>
    </source>
</evidence>